<comment type="cofactor">
    <cofactor evidence="1">
        <name>FAD</name>
        <dbReference type="ChEBI" id="CHEBI:57692"/>
    </cofactor>
</comment>
<accession>A0A644XDX6</accession>
<dbReference type="NCBIfam" id="TIGR00275">
    <property type="entry name" value="aminoacetone oxidase family FAD-binding enzyme"/>
    <property type="match status" value="1"/>
</dbReference>
<reference evidence="7" key="1">
    <citation type="submission" date="2019-08" db="EMBL/GenBank/DDBJ databases">
        <authorList>
            <person name="Kucharzyk K."/>
            <person name="Murdoch R.W."/>
            <person name="Higgins S."/>
            <person name="Loffler F."/>
        </authorList>
    </citation>
    <scope>NUCLEOTIDE SEQUENCE</scope>
</reference>
<name>A0A644XDX6_9ZZZZ</name>
<evidence type="ECO:0000313" key="7">
    <source>
        <dbReference type="EMBL" id="MPM14430.1"/>
    </source>
</evidence>
<keyword evidence="3" id="KW-0274">FAD</keyword>
<dbReference type="SUPFAM" id="SSF51905">
    <property type="entry name" value="FAD/NAD(P)-binding domain"/>
    <property type="match status" value="1"/>
</dbReference>
<dbReference type="PANTHER" id="PTHR42887:SF2">
    <property type="entry name" value="OS12G0638800 PROTEIN"/>
    <property type="match status" value="1"/>
</dbReference>
<dbReference type="Pfam" id="PF03486">
    <property type="entry name" value="HI0933_like"/>
    <property type="match status" value="1"/>
</dbReference>
<evidence type="ECO:0000259" key="6">
    <source>
        <dbReference type="Pfam" id="PF22780"/>
    </source>
</evidence>
<evidence type="ECO:0008006" key="8">
    <source>
        <dbReference type="Google" id="ProtNLM"/>
    </source>
</evidence>
<dbReference type="PANTHER" id="PTHR42887">
    <property type="entry name" value="OS12G0638800 PROTEIN"/>
    <property type="match status" value="1"/>
</dbReference>
<dbReference type="PRINTS" id="PR00368">
    <property type="entry name" value="FADPNR"/>
</dbReference>
<dbReference type="AlphaFoldDB" id="A0A644XDX6"/>
<protein>
    <recommendedName>
        <fullName evidence="8">Ferredoxin--NADP(+) reductase</fullName>
    </recommendedName>
</protein>
<dbReference type="Gene3D" id="1.10.8.260">
    <property type="entry name" value="HI0933 insert domain-like"/>
    <property type="match status" value="1"/>
</dbReference>
<dbReference type="EMBL" id="VSSQ01002277">
    <property type="protein sequence ID" value="MPM14430.1"/>
    <property type="molecule type" value="Genomic_DNA"/>
</dbReference>
<dbReference type="InterPro" id="IPR036188">
    <property type="entry name" value="FAD/NAD-bd_sf"/>
</dbReference>
<dbReference type="InterPro" id="IPR004792">
    <property type="entry name" value="BaiN-like"/>
</dbReference>
<dbReference type="InterPro" id="IPR057661">
    <property type="entry name" value="RsdA/BaiN/AoA(So)_Rossmann"/>
</dbReference>
<feature type="transmembrane region" description="Helical" evidence="4">
    <location>
        <begin position="6"/>
        <end position="31"/>
    </location>
</feature>
<comment type="caution">
    <text evidence="7">The sequence shown here is derived from an EMBL/GenBank/DDBJ whole genome shotgun (WGS) entry which is preliminary data.</text>
</comment>
<evidence type="ECO:0000256" key="4">
    <source>
        <dbReference type="SAM" id="Phobius"/>
    </source>
</evidence>
<evidence type="ECO:0000256" key="1">
    <source>
        <dbReference type="ARBA" id="ARBA00001974"/>
    </source>
</evidence>
<organism evidence="7">
    <name type="scientific">bioreactor metagenome</name>
    <dbReference type="NCBI Taxonomy" id="1076179"/>
    <lineage>
        <taxon>unclassified sequences</taxon>
        <taxon>metagenomes</taxon>
        <taxon>ecological metagenomes</taxon>
    </lineage>
</organism>
<keyword evidence="4" id="KW-0812">Transmembrane</keyword>
<dbReference type="Gene3D" id="3.50.50.60">
    <property type="entry name" value="FAD/NAD(P)-binding domain"/>
    <property type="match status" value="1"/>
</dbReference>
<feature type="domain" description="RsdA/BaiN/AoA(So)-like Rossmann fold-like" evidence="5">
    <location>
        <begin position="4"/>
        <end position="405"/>
    </location>
</feature>
<keyword evidence="4" id="KW-1133">Transmembrane helix</keyword>
<evidence type="ECO:0000256" key="3">
    <source>
        <dbReference type="ARBA" id="ARBA00022827"/>
    </source>
</evidence>
<dbReference type="Pfam" id="PF22780">
    <property type="entry name" value="HI0933_like_1st"/>
    <property type="match status" value="1"/>
</dbReference>
<proteinExistence type="predicted"/>
<sequence length="417" mass="45087">MTTDVIVIGGGAAGMLSALAAASGGVSVLLLEPNQKLGRKLYITGKGRCNLTNDCSVDETLRSIPRNGKFLYSAVSRFPPSEVKNYFTQLGVPLKTERGNRVFPVSDKSADVIDALLRALRRAKVAILQERAKHVLVRGKSVCGVTTEYGEHSCKAVILATGGLSYPLTGSTGDGYAMAEELGHAVVKPKPSLVPLTAAGEDCAKMQGLSLRNVSVKVKNHKNKVVFEDQGELLFTHFGLSGPLILSASAHMRDFESEKYHVLIDLKPALDEEKLDARLLRDFEENANKEFANALDNLLPRLMIPVIIARSGIPPETRVNSVKRTQRRALLELLKGFRVEISGPRSIEEAIVTSGGVSVREIEPKTMESKKVKGLYFAGEIMDADAYTGGFNLQIAWCTGKAAGEAAAQYCKEGRTS</sequence>
<dbReference type="PRINTS" id="PR00411">
    <property type="entry name" value="PNDRDTASEI"/>
</dbReference>
<evidence type="ECO:0000256" key="2">
    <source>
        <dbReference type="ARBA" id="ARBA00022630"/>
    </source>
</evidence>
<evidence type="ECO:0000259" key="5">
    <source>
        <dbReference type="Pfam" id="PF03486"/>
    </source>
</evidence>
<dbReference type="InterPro" id="IPR055178">
    <property type="entry name" value="RsdA/BaiN/AoA(So)-like_dom"/>
</dbReference>
<gene>
    <name evidence="7" type="ORF">SDC9_60792</name>
</gene>
<dbReference type="InterPro" id="IPR023166">
    <property type="entry name" value="BaiN-like_dom_sf"/>
</dbReference>
<feature type="domain" description="RsdA/BaiN/AoA(So)-like insert" evidence="6">
    <location>
        <begin position="190"/>
        <end position="352"/>
    </location>
</feature>
<dbReference type="SUPFAM" id="SSF160996">
    <property type="entry name" value="HI0933 insert domain-like"/>
    <property type="match status" value="1"/>
</dbReference>
<dbReference type="Gene3D" id="2.40.30.10">
    <property type="entry name" value="Translation factors"/>
    <property type="match status" value="1"/>
</dbReference>
<keyword evidence="2" id="KW-0285">Flavoprotein</keyword>
<keyword evidence="4" id="KW-0472">Membrane</keyword>